<dbReference type="InterPro" id="IPR055834">
    <property type="entry name" value="DUF7411"/>
</dbReference>
<dbReference type="NCBIfam" id="NF011155">
    <property type="entry name" value="PRK14561.1"/>
    <property type="match status" value="1"/>
</dbReference>
<dbReference type="InterPro" id="IPR014729">
    <property type="entry name" value="Rossmann-like_a/b/a_fold"/>
</dbReference>
<gene>
    <name evidence="1" type="ORF">ELS19_07185</name>
</gene>
<evidence type="ECO:0000313" key="1">
    <source>
        <dbReference type="EMBL" id="RYJ13768.1"/>
    </source>
</evidence>
<organism evidence="1 2">
    <name type="scientific">Halogeometricum borinquense</name>
    <dbReference type="NCBI Taxonomy" id="60847"/>
    <lineage>
        <taxon>Archaea</taxon>
        <taxon>Methanobacteriati</taxon>
        <taxon>Methanobacteriota</taxon>
        <taxon>Stenosarchaea group</taxon>
        <taxon>Halobacteria</taxon>
        <taxon>Halobacteriales</taxon>
        <taxon>Haloferacaceae</taxon>
        <taxon>Halogeometricum</taxon>
    </lineage>
</organism>
<evidence type="ECO:0000313" key="2">
    <source>
        <dbReference type="Proteomes" id="UP000294028"/>
    </source>
</evidence>
<accession>A0A482TF07</accession>
<dbReference type="SUPFAM" id="SSF52402">
    <property type="entry name" value="Adenine nucleotide alpha hydrolases-like"/>
    <property type="match status" value="1"/>
</dbReference>
<dbReference type="Pfam" id="PF24167">
    <property type="entry name" value="DUF7411"/>
    <property type="match status" value="1"/>
</dbReference>
<reference evidence="1 2" key="1">
    <citation type="submission" date="2018-12" db="EMBL/GenBank/DDBJ databases">
        <title>Genome analysis provides insights into bioremediation potentialities of Halogeometricum borinquense strain N11.</title>
        <authorList>
            <person name="Najjari A."/>
            <person name="Youssef N."/>
            <person name="Fhoula I."/>
            <person name="Ben Dhia O."/>
            <person name="Mahjoubi M."/>
            <person name="Ouzari H.I."/>
            <person name="Cherif A."/>
        </authorList>
    </citation>
    <scope>NUCLEOTIDE SEQUENCE [LARGE SCALE GENOMIC DNA]</scope>
    <source>
        <strain evidence="1 2">N11</strain>
    </source>
</reference>
<dbReference type="EMBL" id="RZHH01000002">
    <property type="protein sequence ID" value="RYJ13768.1"/>
    <property type="molecule type" value="Genomic_DNA"/>
</dbReference>
<protein>
    <submittedName>
        <fullName evidence="1">Alpha hydrolase</fullName>
    </submittedName>
</protein>
<sequence>MDDVELALLYSGGKDSTLAALLLDSFYDVTLVTAHFGITDDWVHARDAADRLGYEFDVVELDEAVAREAAEQMVNDGYPRNGIQQVHEHALERIAELDVAAIADGTRRDDRVPTISRAQAQSLEDRHDVDYLAPLSGFGRRAVDRLVDSTLNVESGPSERITKGDYEAELRAIIADKHGQDTVESVFPDHVQTYVRGLK</sequence>
<name>A0A482TF07_9EURY</name>
<dbReference type="AlphaFoldDB" id="A0A482TF07"/>
<dbReference type="GO" id="GO:0016787">
    <property type="term" value="F:hydrolase activity"/>
    <property type="evidence" value="ECO:0007669"/>
    <property type="project" value="UniProtKB-KW"/>
</dbReference>
<proteinExistence type="predicted"/>
<dbReference type="Proteomes" id="UP000294028">
    <property type="component" value="Unassembled WGS sequence"/>
</dbReference>
<keyword evidence="1" id="KW-0378">Hydrolase</keyword>
<comment type="caution">
    <text evidence="1">The sequence shown here is derived from an EMBL/GenBank/DDBJ whole genome shotgun (WGS) entry which is preliminary data.</text>
</comment>
<dbReference type="Gene3D" id="3.40.50.620">
    <property type="entry name" value="HUPs"/>
    <property type="match status" value="1"/>
</dbReference>